<protein>
    <submittedName>
        <fullName evidence="6">Agmatinase</fullName>
        <ecNumber evidence="6">3.5.3.11</ecNumber>
    </submittedName>
</protein>
<keyword evidence="2 4" id="KW-0479">Metal-binding</keyword>
<keyword evidence="4" id="KW-0464">Manganese</keyword>
<accession>A0A937HBT5</accession>
<dbReference type="EMBL" id="JADHOK010000003">
    <property type="protein sequence ID" value="MBL6761180.1"/>
    <property type="molecule type" value="Genomic_DNA"/>
</dbReference>
<comment type="similarity">
    <text evidence="1">Belongs to the arginase family. Agmatinase subfamily.</text>
</comment>
<name>A0A937HBT5_9PROT</name>
<organism evidence="6 7">
    <name type="scientific">PS1 clade bacterium</name>
    <dbReference type="NCBI Taxonomy" id="2175152"/>
    <lineage>
        <taxon>Bacteria</taxon>
        <taxon>Pseudomonadati</taxon>
        <taxon>Pseudomonadota</taxon>
        <taxon>Alphaproteobacteria</taxon>
        <taxon>PS1 clade</taxon>
    </lineage>
</organism>
<dbReference type="GO" id="GO:0046872">
    <property type="term" value="F:metal ion binding"/>
    <property type="evidence" value="ECO:0007669"/>
    <property type="project" value="UniProtKB-KW"/>
</dbReference>
<keyword evidence="3 5" id="KW-0378">Hydrolase</keyword>
<feature type="binding site" evidence="4">
    <location>
        <position position="215"/>
    </location>
    <ligand>
        <name>Mn(2+)</name>
        <dbReference type="ChEBI" id="CHEBI:29035"/>
        <label>1</label>
    </ligand>
</feature>
<evidence type="ECO:0000256" key="4">
    <source>
        <dbReference type="PIRSR" id="PIRSR036979-1"/>
    </source>
</evidence>
<dbReference type="CDD" id="cd11593">
    <property type="entry name" value="Agmatinase-like_2"/>
    <property type="match status" value="1"/>
</dbReference>
<dbReference type="PIRSF" id="PIRSF036979">
    <property type="entry name" value="Arginase"/>
    <property type="match status" value="1"/>
</dbReference>
<dbReference type="InterPro" id="IPR006035">
    <property type="entry name" value="Ureohydrolase"/>
</dbReference>
<dbReference type="GO" id="GO:0008783">
    <property type="term" value="F:agmatinase activity"/>
    <property type="evidence" value="ECO:0007669"/>
    <property type="project" value="UniProtKB-EC"/>
</dbReference>
<dbReference type="InterPro" id="IPR020855">
    <property type="entry name" value="Ureohydrolase_Mn_BS"/>
</dbReference>
<dbReference type="PROSITE" id="PS01053">
    <property type="entry name" value="ARGINASE_1"/>
    <property type="match status" value="1"/>
</dbReference>
<feature type="binding site" evidence="4">
    <location>
        <position position="133"/>
    </location>
    <ligand>
        <name>Mn(2+)</name>
        <dbReference type="ChEBI" id="CHEBI:29035"/>
        <label>1</label>
    </ligand>
</feature>
<dbReference type="Proteomes" id="UP000785783">
    <property type="component" value="Unassembled WGS sequence"/>
</dbReference>
<evidence type="ECO:0000256" key="1">
    <source>
        <dbReference type="ARBA" id="ARBA00009227"/>
    </source>
</evidence>
<evidence type="ECO:0000313" key="6">
    <source>
        <dbReference type="EMBL" id="MBL6761180.1"/>
    </source>
</evidence>
<dbReference type="Pfam" id="PF00491">
    <property type="entry name" value="Arginase"/>
    <property type="match status" value="1"/>
</dbReference>
<evidence type="ECO:0000313" key="7">
    <source>
        <dbReference type="Proteomes" id="UP000785783"/>
    </source>
</evidence>
<dbReference type="NCBIfam" id="TIGR01230">
    <property type="entry name" value="agmatinase"/>
    <property type="match status" value="1"/>
</dbReference>
<dbReference type="PANTHER" id="PTHR11358:SF26">
    <property type="entry name" value="GUANIDINO ACID HYDROLASE, MITOCHONDRIAL"/>
    <property type="match status" value="1"/>
</dbReference>
<dbReference type="GO" id="GO:0033389">
    <property type="term" value="P:putrescine biosynthetic process from arginine, via agmatine"/>
    <property type="evidence" value="ECO:0007669"/>
    <property type="project" value="TreeGrafter"/>
</dbReference>
<dbReference type="AlphaFoldDB" id="A0A937HBT5"/>
<feature type="binding site" evidence="4">
    <location>
        <position position="217"/>
    </location>
    <ligand>
        <name>Mn(2+)</name>
        <dbReference type="ChEBI" id="CHEBI:29035"/>
        <label>1</label>
    </ligand>
</feature>
<evidence type="ECO:0000256" key="2">
    <source>
        <dbReference type="ARBA" id="ARBA00022723"/>
    </source>
</evidence>
<dbReference type="SUPFAM" id="SSF52768">
    <property type="entry name" value="Arginase/deacetylase"/>
    <property type="match status" value="1"/>
</dbReference>
<sequence length="286" mass="29703">MTRAEQFLGEELNASENVQGTARFEVLPCPLEATVSYGTGAAKGPAAIIAASHQLERLTLGQVPCAAGIFTHAPIDCTPPVETVIDELRATTAAIVGRGAIPVTLGGEHSISYGAVMGVVDALDAPVGLVQVDAHADFRDAYQGHKHSHASVMHLLAQEGLPIASLGVRALAEEEETARRAHGVIAHDAAALVRGNISSITLPDDFPENIYVTFDLDGLDPSVLPATGTPVPGGLGYYQALDLVASALEGRRCVGLDVMELAPIDGQPASDFTAAQIAYNLMALAL</sequence>
<dbReference type="PANTHER" id="PTHR11358">
    <property type="entry name" value="ARGINASE/AGMATINASE"/>
    <property type="match status" value="1"/>
</dbReference>
<comment type="caution">
    <text evidence="6">The sequence shown here is derived from an EMBL/GenBank/DDBJ whole genome shotgun (WGS) entry which is preliminary data.</text>
</comment>
<evidence type="ECO:0000256" key="3">
    <source>
        <dbReference type="ARBA" id="ARBA00022801"/>
    </source>
</evidence>
<dbReference type="PROSITE" id="PS51409">
    <property type="entry name" value="ARGINASE_2"/>
    <property type="match status" value="1"/>
</dbReference>
<feature type="binding site" evidence="4">
    <location>
        <position position="109"/>
    </location>
    <ligand>
        <name>Mn(2+)</name>
        <dbReference type="ChEBI" id="CHEBI:29035"/>
        <label>1</label>
    </ligand>
</feature>
<gene>
    <name evidence="6" type="primary">speB</name>
    <name evidence="6" type="ORF">ISQ19_00610</name>
</gene>
<evidence type="ECO:0000256" key="5">
    <source>
        <dbReference type="RuleBase" id="RU003684"/>
    </source>
</evidence>
<dbReference type="Gene3D" id="3.40.800.10">
    <property type="entry name" value="Ureohydrolase domain"/>
    <property type="match status" value="1"/>
</dbReference>
<dbReference type="InterPro" id="IPR023696">
    <property type="entry name" value="Ureohydrolase_dom_sf"/>
</dbReference>
<dbReference type="InterPro" id="IPR005925">
    <property type="entry name" value="Agmatinase-rel"/>
</dbReference>
<feature type="binding site" evidence="4">
    <location>
        <position position="135"/>
    </location>
    <ligand>
        <name>Mn(2+)</name>
        <dbReference type="ChEBI" id="CHEBI:29035"/>
        <label>1</label>
    </ligand>
</feature>
<comment type="cofactor">
    <cofactor evidence="4">
        <name>Mn(2+)</name>
        <dbReference type="ChEBI" id="CHEBI:29035"/>
    </cofactor>
    <text evidence="4">Binds 2 manganese ions per subunit.</text>
</comment>
<proteinExistence type="inferred from homology"/>
<feature type="binding site" evidence="4">
    <location>
        <position position="137"/>
    </location>
    <ligand>
        <name>Mn(2+)</name>
        <dbReference type="ChEBI" id="CHEBI:29035"/>
        <label>1</label>
    </ligand>
</feature>
<dbReference type="EC" id="3.5.3.11" evidence="6"/>
<reference evidence="6" key="1">
    <citation type="submission" date="2020-10" db="EMBL/GenBank/DDBJ databases">
        <title>Microbiome of the Black Sea water column analyzed by genome centric metagenomics.</title>
        <authorList>
            <person name="Cabello-Yeves P.J."/>
            <person name="Callieri C."/>
            <person name="Picazo A."/>
            <person name="Mehrshad M."/>
            <person name="Haro-Moreno J.M."/>
            <person name="Roda-Garcia J."/>
            <person name="Dzembekova N."/>
            <person name="Slabakova V."/>
            <person name="Slabakova N."/>
            <person name="Moncheva S."/>
            <person name="Rodriguez-Valera F."/>
        </authorList>
    </citation>
    <scope>NUCLEOTIDE SEQUENCE</scope>
    <source>
        <strain evidence="6">BS307-5m-G5</strain>
    </source>
</reference>